<dbReference type="SUPFAM" id="SSF48452">
    <property type="entry name" value="TPR-like"/>
    <property type="match status" value="1"/>
</dbReference>
<dbReference type="PATRIC" id="fig|1365257.3.peg.501"/>
<sequence length="341" mass="38502">MALQRFVTSLLFLLLYSSVTMAAKSIEQQMDLLKEAQDYLSVKPSHTLLILDSMESRDTLPTALKIRWHIIRVRASVTTNQLGLVEQSLGQLFSYDSHPYFNERLPTILSALGIWLRRKGHFKESDISLKCALKYAQGEKQRLLLINSRALVARHLGKHEQATKLYKQAEEIALKLQDQSMLATINNNLGAIALDIGDYDLAEAQFRLALMGYQNVAKRSGHITAGINLLFIFVLKGELINFQRLYGPISTLTDAFPNQSKKALLAWIYAAYRVKQGALLSKNQIVQLEASYTQLESSKVKQLVDIHLAPILGVEPQSPKLLSPQDFQSDWFGKVSQCNWQ</sequence>
<dbReference type="Pfam" id="PF13424">
    <property type="entry name" value="TPR_12"/>
    <property type="match status" value="1"/>
</dbReference>
<gene>
    <name evidence="2" type="ORF">N478_10570</name>
</gene>
<evidence type="ECO:0000256" key="1">
    <source>
        <dbReference type="SAM" id="SignalP"/>
    </source>
</evidence>
<dbReference type="AlphaFoldDB" id="A0A167P5W8"/>
<comment type="caution">
    <text evidence="2">The sequence shown here is derived from an EMBL/GenBank/DDBJ whole genome shotgun (WGS) entry which is preliminary data.</text>
</comment>
<dbReference type="EMBL" id="AUXX01000004">
    <property type="protein sequence ID" value="KZN69584.1"/>
    <property type="molecule type" value="Genomic_DNA"/>
</dbReference>
<reference evidence="2 3" key="1">
    <citation type="submission" date="2013-07" db="EMBL/GenBank/DDBJ databases">
        <title>Comparative Genomic and Metabolomic Analysis of Twelve Strains of Pseudoalteromonas luteoviolacea.</title>
        <authorList>
            <person name="Vynne N.G."/>
            <person name="Mansson M."/>
            <person name="Gram L."/>
        </authorList>
    </citation>
    <scope>NUCLEOTIDE SEQUENCE [LARGE SCALE GENOMIC DNA]</scope>
    <source>
        <strain evidence="2 3">S4060-1</strain>
    </source>
</reference>
<dbReference type="Proteomes" id="UP000076661">
    <property type="component" value="Unassembled WGS sequence"/>
</dbReference>
<dbReference type="InterPro" id="IPR011990">
    <property type="entry name" value="TPR-like_helical_dom_sf"/>
</dbReference>
<evidence type="ECO:0000313" key="2">
    <source>
        <dbReference type="EMBL" id="KZN69584.1"/>
    </source>
</evidence>
<protein>
    <recommendedName>
        <fullName evidence="4">MalT-like TPR region domain-containing protein</fullName>
    </recommendedName>
</protein>
<accession>A0A167P5W8</accession>
<proteinExistence type="predicted"/>
<organism evidence="2 3">
    <name type="scientific">Pseudoalteromonas luteoviolacea S4060-1</name>
    <dbReference type="NCBI Taxonomy" id="1365257"/>
    <lineage>
        <taxon>Bacteria</taxon>
        <taxon>Pseudomonadati</taxon>
        <taxon>Pseudomonadota</taxon>
        <taxon>Gammaproteobacteria</taxon>
        <taxon>Alteromonadales</taxon>
        <taxon>Pseudoalteromonadaceae</taxon>
        <taxon>Pseudoalteromonas</taxon>
    </lineage>
</organism>
<name>A0A167P5W8_9GAMM</name>
<keyword evidence="1" id="KW-0732">Signal</keyword>
<feature type="chain" id="PRO_5007891030" description="MalT-like TPR region domain-containing protein" evidence="1">
    <location>
        <begin position="23"/>
        <end position="341"/>
    </location>
</feature>
<dbReference type="Gene3D" id="1.25.40.10">
    <property type="entry name" value="Tetratricopeptide repeat domain"/>
    <property type="match status" value="1"/>
</dbReference>
<feature type="signal peptide" evidence="1">
    <location>
        <begin position="1"/>
        <end position="22"/>
    </location>
</feature>
<evidence type="ECO:0000313" key="3">
    <source>
        <dbReference type="Proteomes" id="UP000076661"/>
    </source>
</evidence>
<evidence type="ECO:0008006" key="4">
    <source>
        <dbReference type="Google" id="ProtNLM"/>
    </source>
</evidence>